<dbReference type="InterPro" id="IPR023043">
    <property type="entry name" value="NAD(P)H_OxRDtase_bac/plastid"/>
</dbReference>
<comment type="subcellular location">
    <subcellularLocation>
        <location evidence="7 8">Cell membrane</location>
        <topology evidence="7 8">Multi-pass membrane protein</topology>
    </subcellularLocation>
    <subcellularLocation>
        <location evidence="1">Membrane</location>
        <topology evidence="1">Multi-pass membrane protein</topology>
    </subcellularLocation>
</comment>
<keyword evidence="4 7" id="KW-0812">Transmembrane</keyword>
<evidence type="ECO:0000256" key="4">
    <source>
        <dbReference type="ARBA" id="ARBA00022692"/>
    </source>
</evidence>
<evidence type="ECO:0000256" key="7">
    <source>
        <dbReference type="HAMAP-Rule" id="MF_01394"/>
    </source>
</evidence>
<evidence type="ECO:0000256" key="3">
    <source>
        <dbReference type="ARBA" id="ARBA00022448"/>
    </source>
</evidence>
<reference evidence="9" key="1">
    <citation type="submission" date="2021-04" db="EMBL/GenBank/DDBJ databases">
        <title>Genome seq and assembly of Bacillus sp.</title>
        <authorList>
            <person name="Chhetri G."/>
        </authorList>
    </citation>
    <scope>NUCLEOTIDE SEQUENCE</scope>
    <source>
        <strain evidence="9">RG28</strain>
    </source>
</reference>
<keyword evidence="3 7" id="KW-0813">Transport</keyword>
<keyword evidence="7" id="KW-1278">Translocase</keyword>
<evidence type="ECO:0000313" key="9">
    <source>
        <dbReference type="EMBL" id="MBP0725075.1"/>
    </source>
</evidence>
<evidence type="ECO:0000256" key="5">
    <source>
        <dbReference type="ARBA" id="ARBA00022989"/>
    </source>
</evidence>
<dbReference type="GO" id="GO:0048038">
    <property type="term" value="F:quinone binding"/>
    <property type="evidence" value="ECO:0007669"/>
    <property type="project" value="UniProtKB-KW"/>
</dbReference>
<evidence type="ECO:0000256" key="6">
    <source>
        <dbReference type="ARBA" id="ARBA00023136"/>
    </source>
</evidence>
<accession>A0A940SIK6</accession>
<dbReference type="GO" id="GO:0008137">
    <property type="term" value="F:NADH dehydrogenase (ubiquinone) activity"/>
    <property type="evidence" value="ECO:0007669"/>
    <property type="project" value="InterPro"/>
</dbReference>
<dbReference type="RefSeq" id="WP_209404250.1">
    <property type="nucleotide sequence ID" value="NZ_JAGIYQ010000004.1"/>
</dbReference>
<evidence type="ECO:0000313" key="10">
    <source>
        <dbReference type="Proteomes" id="UP000682134"/>
    </source>
</evidence>
<evidence type="ECO:0000256" key="1">
    <source>
        <dbReference type="ARBA" id="ARBA00004141"/>
    </source>
</evidence>
<keyword evidence="10" id="KW-1185">Reference proteome</keyword>
<comment type="caution">
    <text evidence="9">The sequence shown here is derived from an EMBL/GenBank/DDBJ whole genome shotgun (WGS) entry which is preliminary data.</text>
</comment>
<dbReference type="EC" id="7.1.1.-" evidence="7"/>
<dbReference type="GO" id="GO:0050136">
    <property type="term" value="F:NADH dehydrogenase (quinone) (non-electrogenic) activity"/>
    <property type="evidence" value="ECO:0007669"/>
    <property type="project" value="UniProtKB-UniRule"/>
</dbReference>
<evidence type="ECO:0000256" key="8">
    <source>
        <dbReference type="RuleBase" id="RU003639"/>
    </source>
</evidence>
<dbReference type="Proteomes" id="UP000682134">
    <property type="component" value="Unassembled WGS sequence"/>
</dbReference>
<gene>
    <name evidence="7" type="primary">nuoA</name>
    <name evidence="9" type="ORF">J5Y03_07700</name>
</gene>
<comment type="function">
    <text evidence="7">NDH-1 shuttles electrons from NADH, via FMN and iron-sulfur (Fe-S) centers, to quinones in the respiratory chain. The immediate electron acceptor for the enzyme in this species is believed to be a menaquinone. Couples the redox reaction to proton translocation (for every two electrons transferred, four hydrogen ions are translocated across the cytoplasmic membrane), and thus conserves the redox energy in a proton gradient.</text>
</comment>
<dbReference type="EMBL" id="JAGIYQ010000004">
    <property type="protein sequence ID" value="MBP0725075.1"/>
    <property type="molecule type" value="Genomic_DNA"/>
</dbReference>
<comment type="catalytic activity">
    <reaction evidence="7 8">
        <text>a quinone + NADH + 5 H(+)(in) = a quinol + NAD(+) + 4 H(+)(out)</text>
        <dbReference type="Rhea" id="RHEA:57888"/>
        <dbReference type="ChEBI" id="CHEBI:15378"/>
        <dbReference type="ChEBI" id="CHEBI:24646"/>
        <dbReference type="ChEBI" id="CHEBI:57540"/>
        <dbReference type="ChEBI" id="CHEBI:57945"/>
        <dbReference type="ChEBI" id="CHEBI:132124"/>
    </reaction>
</comment>
<feature type="transmembrane region" description="Helical" evidence="7">
    <location>
        <begin position="103"/>
        <end position="126"/>
    </location>
</feature>
<dbReference type="Gene3D" id="1.20.58.1610">
    <property type="entry name" value="NADH:ubiquinone/plastoquinone oxidoreductase, chain 3"/>
    <property type="match status" value="1"/>
</dbReference>
<protein>
    <recommendedName>
        <fullName evidence="7">NADH-quinone oxidoreductase subunit A</fullName>
        <ecNumber evidence="7">7.1.1.-</ecNumber>
    </recommendedName>
    <alternativeName>
        <fullName evidence="7">NADH dehydrogenase I subunit A</fullName>
    </alternativeName>
    <alternativeName>
        <fullName evidence="7">NDH-1 subunit A</fullName>
    </alternativeName>
    <alternativeName>
        <fullName evidence="7">NUO1</fullName>
    </alternativeName>
</protein>
<keyword evidence="7 8" id="KW-0520">NAD</keyword>
<feature type="transmembrane region" description="Helical" evidence="7">
    <location>
        <begin position="76"/>
        <end position="97"/>
    </location>
</feature>
<dbReference type="PANTHER" id="PTHR11058:SF9">
    <property type="entry name" value="NADH-UBIQUINONE OXIDOREDUCTASE CHAIN 3"/>
    <property type="match status" value="1"/>
</dbReference>
<feature type="transmembrane region" description="Helical" evidence="7">
    <location>
        <begin position="20"/>
        <end position="41"/>
    </location>
</feature>
<sequence length="134" mass="15253">MYRFVTKGGAGTVNVYLNNYVIVAVFLVIGIALPVVALNVFGKMLRPNAPTDAKKTTYESGIVPFHDAKVRFHAGYYIFALLFVIFDVETVFLYPWAVAFDKLGFFAFVEMIIFILMLLLGLIYAWKKKVLKWL</sequence>
<keyword evidence="7 8" id="KW-0874">Quinone</keyword>
<keyword evidence="6 7" id="KW-0472">Membrane</keyword>
<dbReference type="Pfam" id="PF00507">
    <property type="entry name" value="Oxidored_q4"/>
    <property type="match status" value="1"/>
</dbReference>
<dbReference type="PANTHER" id="PTHR11058">
    <property type="entry name" value="NADH-UBIQUINONE OXIDOREDUCTASE CHAIN 3"/>
    <property type="match status" value="1"/>
</dbReference>
<dbReference type="GO" id="GO:0005886">
    <property type="term" value="C:plasma membrane"/>
    <property type="evidence" value="ECO:0007669"/>
    <property type="project" value="UniProtKB-SubCell"/>
</dbReference>
<name>A0A940SIK6_9BACI</name>
<dbReference type="InterPro" id="IPR000440">
    <property type="entry name" value="NADH_UbQ/plastoQ_OxRdtase_su3"/>
</dbReference>
<dbReference type="HAMAP" id="MF_01394">
    <property type="entry name" value="NDH1_NuoA"/>
    <property type="match status" value="1"/>
</dbReference>
<organism evidence="9 10">
    <name type="scientific">Gottfriedia endophytica</name>
    <dbReference type="NCBI Taxonomy" id="2820819"/>
    <lineage>
        <taxon>Bacteria</taxon>
        <taxon>Bacillati</taxon>
        <taxon>Bacillota</taxon>
        <taxon>Bacilli</taxon>
        <taxon>Bacillales</taxon>
        <taxon>Bacillaceae</taxon>
        <taxon>Gottfriedia</taxon>
    </lineage>
</organism>
<dbReference type="GO" id="GO:0030964">
    <property type="term" value="C:NADH dehydrogenase complex"/>
    <property type="evidence" value="ECO:0007669"/>
    <property type="project" value="TreeGrafter"/>
</dbReference>
<keyword evidence="5 7" id="KW-1133">Transmembrane helix</keyword>
<dbReference type="NCBIfam" id="NF005839">
    <property type="entry name" value="PRK07756.1"/>
    <property type="match status" value="1"/>
</dbReference>
<proteinExistence type="inferred from homology"/>
<dbReference type="InterPro" id="IPR038430">
    <property type="entry name" value="NDAH_ubi_oxred_su3_sf"/>
</dbReference>
<evidence type="ECO:0000256" key="2">
    <source>
        <dbReference type="ARBA" id="ARBA00008472"/>
    </source>
</evidence>
<comment type="similarity">
    <text evidence="2 7 8">Belongs to the complex I subunit 3 family.</text>
</comment>
<dbReference type="AlphaFoldDB" id="A0A940SIK6"/>
<comment type="subunit">
    <text evidence="7">NDH-1 is composed of 14 different subunits. Subunits NuoA, H, J, K, L, M, N constitute the membrane sector of the complex.</text>
</comment>
<keyword evidence="7" id="KW-1003">Cell membrane</keyword>